<sequence length="113" mass="12258">MHCHCLLLVVTPGVKLVGVRALVFKVEQEPRDALASEVELVPEAAGVLVEVQTLLMKLVYEVAIELMAKVPVEVLALLVELVYGVALEPVTVGEVDLGEDWEPEIVGTLLVNF</sequence>
<dbReference type="Proteomes" id="UP000325577">
    <property type="component" value="Linkage Group LG6"/>
</dbReference>
<keyword evidence="3" id="KW-1185">Reference proteome</keyword>
<reference evidence="2 3" key="1">
    <citation type="submission" date="2019-09" db="EMBL/GenBank/DDBJ databases">
        <title>A chromosome-level genome assembly of the Chinese tupelo Nyssa sinensis.</title>
        <authorList>
            <person name="Yang X."/>
            <person name="Kang M."/>
            <person name="Yang Y."/>
            <person name="Xiong H."/>
            <person name="Wang M."/>
            <person name="Zhang Z."/>
            <person name="Wang Z."/>
            <person name="Wu H."/>
            <person name="Ma T."/>
            <person name="Liu J."/>
            <person name="Xi Z."/>
        </authorList>
    </citation>
    <scope>NUCLEOTIDE SEQUENCE [LARGE SCALE GENOMIC DNA]</scope>
    <source>
        <strain evidence="2">J267</strain>
        <tissue evidence="2">Leaf</tissue>
    </source>
</reference>
<protein>
    <submittedName>
        <fullName evidence="2">Uncharacterized protein</fullName>
    </submittedName>
</protein>
<organism evidence="2 3">
    <name type="scientific">Nyssa sinensis</name>
    <dbReference type="NCBI Taxonomy" id="561372"/>
    <lineage>
        <taxon>Eukaryota</taxon>
        <taxon>Viridiplantae</taxon>
        <taxon>Streptophyta</taxon>
        <taxon>Embryophyta</taxon>
        <taxon>Tracheophyta</taxon>
        <taxon>Spermatophyta</taxon>
        <taxon>Magnoliopsida</taxon>
        <taxon>eudicotyledons</taxon>
        <taxon>Gunneridae</taxon>
        <taxon>Pentapetalae</taxon>
        <taxon>asterids</taxon>
        <taxon>Cornales</taxon>
        <taxon>Nyssaceae</taxon>
        <taxon>Nyssa</taxon>
    </lineage>
</organism>
<keyword evidence="1" id="KW-0732">Signal</keyword>
<evidence type="ECO:0000313" key="2">
    <source>
        <dbReference type="EMBL" id="KAA8519348.1"/>
    </source>
</evidence>
<gene>
    <name evidence="2" type="ORF">F0562_013604</name>
</gene>
<evidence type="ECO:0000313" key="3">
    <source>
        <dbReference type="Proteomes" id="UP000325577"/>
    </source>
</evidence>
<dbReference type="EMBL" id="CM018049">
    <property type="protein sequence ID" value="KAA8519348.1"/>
    <property type="molecule type" value="Genomic_DNA"/>
</dbReference>
<name>A0A5J4ZNV5_9ASTE</name>
<dbReference type="AlphaFoldDB" id="A0A5J4ZNV5"/>
<accession>A0A5J4ZNV5</accession>
<proteinExistence type="predicted"/>
<feature type="chain" id="PRO_5023893146" evidence="1">
    <location>
        <begin position="22"/>
        <end position="113"/>
    </location>
</feature>
<feature type="signal peptide" evidence="1">
    <location>
        <begin position="1"/>
        <end position="21"/>
    </location>
</feature>
<evidence type="ECO:0000256" key="1">
    <source>
        <dbReference type="SAM" id="SignalP"/>
    </source>
</evidence>